<dbReference type="RefSeq" id="XP_020656790.2">
    <property type="nucleotide sequence ID" value="XM_020801131.2"/>
</dbReference>
<evidence type="ECO:0000313" key="2">
    <source>
        <dbReference type="RefSeq" id="XP_020656789.2"/>
    </source>
</evidence>
<sequence>MSFQSSESMLSLKDIMENGFLMSSSSYSISPGSSSFLEMISIPKSDAWDSASNMQNVVKRSSPALKSTEYSLNNMKGDLQASCDGATSFCKTPLQPYAFDLSNVSSSNNSKVNSTVDVFCATKSSTPCKEDKSSKLTENMLLKSSEMNDETIFKKPAPPPVWEISGIQATLDNTLSLEASLEDLGSLGSMKIDTPSLEMLHLAMPLASNGVSTKRHQAAAV</sequence>
<dbReference type="RefSeq" id="XP_020656789.2">
    <property type="nucleotide sequence ID" value="XM_020801130.2"/>
</dbReference>
<protein>
    <submittedName>
        <fullName evidence="2 3">Uncharacterized protein</fullName>
    </submittedName>
</protein>
<reference evidence="2 3" key="1">
    <citation type="submission" date="2025-05" db="UniProtKB">
        <authorList>
            <consortium name="RefSeq"/>
        </authorList>
    </citation>
    <scope>IDENTIFICATION</scope>
</reference>
<dbReference type="GeneID" id="110083031"/>
<name>A0A6J0UF73_9SAUR</name>
<evidence type="ECO:0000313" key="1">
    <source>
        <dbReference type="Proteomes" id="UP001652642"/>
    </source>
</evidence>
<dbReference type="OrthoDB" id="9888638at2759"/>
<accession>A0A6J0UF73</accession>
<proteinExistence type="predicted"/>
<dbReference type="Proteomes" id="UP001652642">
    <property type="component" value="Chromosome 4"/>
</dbReference>
<keyword evidence="1" id="KW-1185">Reference proteome</keyword>
<evidence type="ECO:0000313" key="3">
    <source>
        <dbReference type="RefSeq" id="XP_020656790.2"/>
    </source>
</evidence>
<organism evidence="1 2">
    <name type="scientific">Pogona vitticeps</name>
    <name type="common">central bearded dragon</name>
    <dbReference type="NCBI Taxonomy" id="103695"/>
    <lineage>
        <taxon>Eukaryota</taxon>
        <taxon>Metazoa</taxon>
        <taxon>Chordata</taxon>
        <taxon>Craniata</taxon>
        <taxon>Vertebrata</taxon>
        <taxon>Euteleostomi</taxon>
        <taxon>Lepidosauria</taxon>
        <taxon>Squamata</taxon>
        <taxon>Bifurcata</taxon>
        <taxon>Unidentata</taxon>
        <taxon>Episquamata</taxon>
        <taxon>Toxicofera</taxon>
        <taxon>Iguania</taxon>
        <taxon>Acrodonta</taxon>
        <taxon>Agamidae</taxon>
        <taxon>Amphibolurinae</taxon>
        <taxon>Pogona</taxon>
    </lineage>
</organism>
<gene>
    <name evidence="2 3" type="primary">LOC110083031</name>
</gene>